<keyword evidence="3" id="KW-1185">Reference proteome</keyword>
<reference evidence="2 3" key="1">
    <citation type="submission" date="2016-04" db="EMBL/GenBank/DDBJ databases">
        <authorList>
            <person name="Evans L.H."/>
            <person name="Alamgir A."/>
            <person name="Owens N."/>
            <person name="Weber N.D."/>
            <person name="Virtaneva K."/>
            <person name="Barbian K."/>
            <person name="Babar A."/>
            <person name="Rosenke K."/>
        </authorList>
    </citation>
    <scope>NUCLEOTIDE SEQUENCE [LARGE SCALE GENOMIC DNA]</scope>
    <source>
        <strain evidence="2 3">IFM 0406</strain>
    </source>
</reference>
<organism evidence="2 3">
    <name type="scientific">Nocardia terpenica</name>
    <dbReference type="NCBI Taxonomy" id="455432"/>
    <lineage>
        <taxon>Bacteria</taxon>
        <taxon>Bacillati</taxon>
        <taxon>Actinomycetota</taxon>
        <taxon>Actinomycetes</taxon>
        <taxon>Mycobacteriales</taxon>
        <taxon>Nocardiaceae</taxon>
        <taxon>Nocardia</taxon>
    </lineage>
</organism>
<feature type="compositionally biased region" description="Pro residues" evidence="1">
    <location>
        <begin position="163"/>
        <end position="172"/>
    </location>
</feature>
<comment type="caution">
    <text evidence="2">The sequence shown here is derived from an EMBL/GenBank/DDBJ whole genome shotgun (WGS) entry which is preliminary data.</text>
</comment>
<protein>
    <submittedName>
        <fullName evidence="2">Uncharacterized protein</fullName>
    </submittedName>
</protein>
<dbReference type="STRING" id="455432.AWN90_04015"/>
<dbReference type="OrthoDB" id="4554415at2"/>
<name>A0A164JJ08_9NOCA</name>
<dbReference type="AlphaFoldDB" id="A0A164JJ08"/>
<dbReference type="Proteomes" id="UP000076512">
    <property type="component" value="Unassembled WGS sequence"/>
</dbReference>
<dbReference type="RefSeq" id="WP_067577758.1">
    <property type="nucleotide sequence ID" value="NZ_JABMCZ010000003.1"/>
</dbReference>
<evidence type="ECO:0000313" key="2">
    <source>
        <dbReference type="EMBL" id="KZM70450.1"/>
    </source>
</evidence>
<accession>A0A164JJ08</accession>
<feature type="region of interest" description="Disordered" evidence="1">
    <location>
        <begin position="143"/>
        <end position="172"/>
    </location>
</feature>
<evidence type="ECO:0000313" key="3">
    <source>
        <dbReference type="Proteomes" id="UP000076512"/>
    </source>
</evidence>
<dbReference type="EMBL" id="LWGR01000015">
    <property type="protein sequence ID" value="KZM70450.1"/>
    <property type="molecule type" value="Genomic_DNA"/>
</dbReference>
<evidence type="ECO:0000256" key="1">
    <source>
        <dbReference type="SAM" id="MobiDB-lite"/>
    </source>
</evidence>
<proteinExistence type="predicted"/>
<sequence length="172" mass="18241">MVVLLTGCGKHKGAQMDSPLTEAAAREQINTYLLDTLEALPPGVGLSRTPDNPNLGTLGTGAANTVPCEDDNSNPDGPVQAQTSYWVVGVPRGQNDHYFQLIRDYWTGRGFHLHPGSDSRWAAVMTPDQYRLNVQDAGKGDGSLSIGAGSPCFPKAAKGTATPQPPELTRPS</sequence>
<gene>
    <name evidence="2" type="ORF">AWN90_04015</name>
</gene>